<keyword evidence="2" id="KW-1185">Reference proteome</keyword>
<proteinExistence type="predicted"/>
<reference evidence="1 2" key="1">
    <citation type="submission" date="2020-08" db="EMBL/GenBank/DDBJ databases">
        <title>Genomic Encyclopedia of Type Strains, Phase III (KMG-III): the genomes of soil and plant-associated and newly described type strains.</title>
        <authorList>
            <person name="Whitman W."/>
        </authorList>
    </citation>
    <scope>NUCLEOTIDE SEQUENCE [LARGE SCALE GENOMIC DNA]</scope>
    <source>
        <strain evidence="1 2">CECT 3273</strain>
    </source>
</reference>
<dbReference type="RefSeq" id="WP_184827725.1">
    <property type="nucleotide sequence ID" value="NZ_BMTI01000018.1"/>
</dbReference>
<gene>
    <name evidence="1" type="ORF">FHS37_006516</name>
</gene>
<evidence type="ECO:0000313" key="2">
    <source>
        <dbReference type="Proteomes" id="UP000579523"/>
    </source>
</evidence>
<dbReference type="Proteomes" id="UP000579523">
    <property type="component" value="Unassembled WGS sequence"/>
</dbReference>
<name>A0A7W7PW62_9ACTN</name>
<comment type="caution">
    <text evidence="1">The sequence shown here is derived from an EMBL/GenBank/DDBJ whole genome shotgun (WGS) entry which is preliminary data.</text>
</comment>
<dbReference type="EMBL" id="JACHJI010000016">
    <property type="protein sequence ID" value="MBB4902419.1"/>
    <property type="molecule type" value="Genomic_DNA"/>
</dbReference>
<protein>
    <submittedName>
        <fullName evidence="1">Uncharacterized protein</fullName>
    </submittedName>
</protein>
<organism evidence="1 2">
    <name type="scientific">Streptomyces griseomycini</name>
    <dbReference type="NCBI Taxonomy" id="66895"/>
    <lineage>
        <taxon>Bacteria</taxon>
        <taxon>Bacillati</taxon>
        <taxon>Actinomycetota</taxon>
        <taxon>Actinomycetes</taxon>
        <taxon>Kitasatosporales</taxon>
        <taxon>Streptomycetaceae</taxon>
        <taxon>Streptomyces</taxon>
    </lineage>
</organism>
<dbReference type="AlphaFoldDB" id="A0A7W7PW62"/>
<sequence>MLTTTSASLFTEAGRDLRVDAGDLLVGALQQPGPQSADGPSAVGCQIVAASSQDLQVHRDLGCGIAWRPAAFRSCVTGVLPRIRAVPPTVPVHVTLLVV</sequence>
<evidence type="ECO:0000313" key="1">
    <source>
        <dbReference type="EMBL" id="MBB4902419.1"/>
    </source>
</evidence>
<accession>A0A7W7PW62</accession>